<dbReference type="SUPFAM" id="SSF53098">
    <property type="entry name" value="Ribonuclease H-like"/>
    <property type="match status" value="1"/>
</dbReference>
<feature type="domain" description="RNase H type-1" evidence="1">
    <location>
        <begin position="468"/>
        <end position="544"/>
    </location>
</feature>
<dbReference type="PANTHER" id="PTHR33116:SF78">
    <property type="entry name" value="OS12G0587133 PROTEIN"/>
    <property type="match status" value="1"/>
</dbReference>
<dbReference type="GO" id="GO:0004523">
    <property type="term" value="F:RNA-DNA hybrid ribonuclease activity"/>
    <property type="evidence" value="ECO:0007669"/>
    <property type="project" value="InterPro"/>
</dbReference>
<dbReference type="AlphaFoldDB" id="A0A7J7L4W3"/>
<gene>
    <name evidence="3" type="ORF">GIB67_007452</name>
</gene>
<evidence type="ECO:0000313" key="3">
    <source>
        <dbReference type="EMBL" id="KAF6137594.1"/>
    </source>
</evidence>
<dbReference type="Gene3D" id="3.30.420.10">
    <property type="entry name" value="Ribonuclease H-like superfamily/Ribonuclease H"/>
    <property type="match status" value="1"/>
</dbReference>
<reference evidence="3 4" key="1">
    <citation type="journal article" date="2020" name="IScience">
        <title>Genome Sequencing of the Endangered Kingdonia uniflora (Circaeasteraceae, Ranunculales) Reveals Potential Mechanisms of Evolutionary Specialization.</title>
        <authorList>
            <person name="Sun Y."/>
            <person name="Deng T."/>
            <person name="Zhang A."/>
            <person name="Moore M.J."/>
            <person name="Landis J.B."/>
            <person name="Lin N."/>
            <person name="Zhang H."/>
            <person name="Zhang X."/>
            <person name="Huang J."/>
            <person name="Zhang X."/>
            <person name="Sun H."/>
            <person name="Wang H."/>
        </authorList>
    </citation>
    <scope>NUCLEOTIDE SEQUENCE [LARGE SCALE GENOMIC DNA]</scope>
    <source>
        <strain evidence="3">TB1705</strain>
        <tissue evidence="3">Leaf</tissue>
    </source>
</reference>
<keyword evidence="4" id="KW-1185">Reference proteome</keyword>
<sequence>MELVHGGRKDGIIALFDFKVGSFPEKYLGIPLIQGRVTKHMILPLLDKIRARASSWAGRLLSFQGRVTLVKSVFCSLPVYNMGVFKWPQSVIKEGEKILRNFIWSRNQNIRKFHTIAWKKVCRPVAESDLGIRRLGEINEAFLMKQSWVLLEGQFELSKFMHAKFFTKFGEIVGYVHGSSMWKGIALALSRVANKCSLLVGDGRDIDIWRDCWGSWPSIKVVNESMDPVLAQAGINSNEVPIVSGDRDKLIWRPDLQGKFSTKSAFNSIRERANTVWWHKFVWMKCIHPRISSFAWRVCWNALATDDILMKKGIVSCFCYCMCMKDAESADHLLWTCSKAHKFWEWFANLFQSSCPDLNLKNMLQKSLSFRSYLGDLWLRGVWGVCLTIWKARNGCIFDNVMWNEQTMKRQILNAIQDTATLSVGSMQNCIFDLQIIAKLGVLSKVRKPSRVRSVYWSLPESGEVKINTDGATLGNQGKGESGAIFRAPDGEVLGAISVELPIVTSFIAECSAIIESLEHCSSMGWEIAWVEGDSVAAIQAFSNDAIPWVLDARWKIKQCGGGITGVKWDDHWKEHSPPFLGLQFSEQAVSQDPNMYAATATAYGAYPTYGNNQQQWHLRLAQQGSPDLTSIGKGLCQMGSACICGRRVLRGIVRVGKTGFGRFLRALSLLSMLGHLWLSVSCETGAIRGVRVEGKCCRGLLITGEDGWLGLCDSWRRSRALENTSIAFAASRVSTLTYLSLLKGKLGDEVVTVAQRF</sequence>
<feature type="domain" description="Reverse transcriptase zinc-binding" evidence="2">
    <location>
        <begin position="260"/>
        <end position="344"/>
    </location>
</feature>
<dbReference type="PANTHER" id="PTHR33116">
    <property type="entry name" value="REVERSE TRANSCRIPTASE ZINC-BINDING DOMAIN-CONTAINING PROTEIN-RELATED-RELATED"/>
    <property type="match status" value="1"/>
</dbReference>
<dbReference type="EMBL" id="JACGCM010002645">
    <property type="protein sequence ID" value="KAF6137594.1"/>
    <property type="molecule type" value="Genomic_DNA"/>
</dbReference>
<evidence type="ECO:0008006" key="5">
    <source>
        <dbReference type="Google" id="ProtNLM"/>
    </source>
</evidence>
<dbReference type="CDD" id="cd06222">
    <property type="entry name" value="RNase_H_like"/>
    <property type="match status" value="1"/>
</dbReference>
<comment type="caution">
    <text evidence="3">The sequence shown here is derived from an EMBL/GenBank/DDBJ whole genome shotgun (WGS) entry which is preliminary data.</text>
</comment>
<evidence type="ECO:0000313" key="4">
    <source>
        <dbReference type="Proteomes" id="UP000541444"/>
    </source>
</evidence>
<evidence type="ECO:0000259" key="1">
    <source>
        <dbReference type="Pfam" id="PF13456"/>
    </source>
</evidence>
<dbReference type="InterPro" id="IPR026960">
    <property type="entry name" value="RVT-Znf"/>
</dbReference>
<dbReference type="InterPro" id="IPR012337">
    <property type="entry name" value="RNaseH-like_sf"/>
</dbReference>
<dbReference type="InterPro" id="IPR002156">
    <property type="entry name" value="RNaseH_domain"/>
</dbReference>
<dbReference type="OrthoDB" id="1937528at2759"/>
<proteinExistence type="predicted"/>
<dbReference type="InterPro" id="IPR044730">
    <property type="entry name" value="RNase_H-like_dom_plant"/>
</dbReference>
<dbReference type="Pfam" id="PF13456">
    <property type="entry name" value="RVT_3"/>
    <property type="match status" value="1"/>
</dbReference>
<dbReference type="GO" id="GO:0003676">
    <property type="term" value="F:nucleic acid binding"/>
    <property type="evidence" value="ECO:0007669"/>
    <property type="project" value="InterPro"/>
</dbReference>
<accession>A0A7J7L4W3</accession>
<dbReference type="Proteomes" id="UP000541444">
    <property type="component" value="Unassembled WGS sequence"/>
</dbReference>
<organism evidence="3 4">
    <name type="scientific">Kingdonia uniflora</name>
    <dbReference type="NCBI Taxonomy" id="39325"/>
    <lineage>
        <taxon>Eukaryota</taxon>
        <taxon>Viridiplantae</taxon>
        <taxon>Streptophyta</taxon>
        <taxon>Embryophyta</taxon>
        <taxon>Tracheophyta</taxon>
        <taxon>Spermatophyta</taxon>
        <taxon>Magnoliopsida</taxon>
        <taxon>Ranunculales</taxon>
        <taxon>Circaeasteraceae</taxon>
        <taxon>Kingdonia</taxon>
    </lineage>
</organism>
<dbReference type="Pfam" id="PF13966">
    <property type="entry name" value="zf-RVT"/>
    <property type="match status" value="1"/>
</dbReference>
<name>A0A7J7L4W3_9MAGN</name>
<dbReference type="InterPro" id="IPR036397">
    <property type="entry name" value="RNaseH_sf"/>
</dbReference>
<protein>
    <recommendedName>
        <fullName evidence="5">Reverse transcriptase zinc-binding domain-containing protein</fullName>
    </recommendedName>
</protein>
<evidence type="ECO:0000259" key="2">
    <source>
        <dbReference type="Pfam" id="PF13966"/>
    </source>
</evidence>